<dbReference type="EMBL" id="FNRJ01000023">
    <property type="protein sequence ID" value="SEB15029.1"/>
    <property type="molecule type" value="Genomic_DNA"/>
</dbReference>
<dbReference type="Gene3D" id="1.10.12.10">
    <property type="entry name" value="Lyase 2-enoyl-coa Hydratase, Chain A, domain 2"/>
    <property type="match status" value="1"/>
</dbReference>
<name>A0A1H4GZL9_9GAMM</name>
<dbReference type="GO" id="GO:0003824">
    <property type="term" value="F:catalytic activity"/>
    <property type="evidence" value="ECO:0007669"/>
    <property type="project" value="InterPro"/>
</dbReference>
<dbReference type="Proteomes" id="UP000242469">
    <property type="component" value="Unassembled WGS sequence"/>
</dbReference>
<gene>
    <name evidence="3" type="ORF">SAMN02745729_12332</name>
</gene>
<dbReference type="PANTHER" id="PTHR43802:SF1">
    <property type="entry name" value="IP11341P-RELATED"/>
    <property type="match status" value="1"/>
</dbReference>
<dbReference type="NCBIfam" id="NF006013">
    <property type="entry name" value="PRK08150.1"/>
    <property type="match status" value="1"/>
</dbReference>
<dbReference type="Gene3D" id="3.90.226.10">
    <property type="entry name" value="2-enoyl-CoA Hydratase, Chain A, domain 1"/>
    <property type="match status" value="1"/>
</dbReference>
<dbReference type="InterPro" id="IPR018376">
    <property type="entry name" value="Enoyl-CoA_hyd/isom_CS"/>
</dbReference>
<protein>
    <submittedName>
        <fullName evidence="3">Enoyl-CoA hydratase/carnithine racemase</fullName>
    </submittedName>
</protein>
<dbReference type="Pfam" id="PF00378">
    <property type="entry name" value="ECH_1"/>
    <property type="match status" value="1"/>
</dbReference>
<comment type="similarity">
    <text evidence="1 2">Belongs to the enoyl-CoA hydratase/isomerase family.</text>
</comment>
<evidence type="ECO:0000313" key="3">
    <source>
        <dbReference type="EMBL" id="SEB15029.1"/>
    </source>
</evidence>
<evidence type="ECO:0000313" key="4">
    <source>
        <dbReference type="Proteomes" id="UP000242469"/>
    </source>
</evidence>
<sequence>MNAYRYLTFSVEEGIGHLTLNRPEKKNAINDQLCLEIEDVFRNLPTGLDVILLSGNGPEFCSGLDLSEHTAREPFEVVEHSRMWHRVFGYIRNSGIPVVAALHGAVIGGGLELAICAHIRVSDESTFYRLPEGRHGIFVGGGASVNVARVIGASRMTEMMLTGRTLDAQQGERLGLAHYVVAKGEALAKAKELAATIATNSRFSNWAMATGISRIENMASDDGLYTESLITGITQSSGEVKERIDAFLNRKKKA</sequence>
<dbReference type="RefSeq" id="WP_091827976.1">
    <property type="nucleotide sequence ID" value="NZ_FNRJ01000023.1"/>
</dbReference>
<dbReference type="InterPro" id="IPR014748">
    <property type="entry name" value="Enoyl-CoA_hydra_C"/>
</dbReference>
<proteinExistence type="inferred from homology"/>
<reference evidence="4" key="1">
    <citation type="submission" date="2016-10" db="EMBL/GenBank/DDBJ databases">
        <authorList>
            <person name="Varghese N."/>
            <person name="Submissions S."/>
        </authorList>
    </citation>
    <scope>NUCLEOTIDE SEQUENCE [LARGE SCALE GENOMIC DNA]</scope>
    <source>
        <strain evidence="4">DSM 11526</strain>
    </source>
</reference>
<keyword evidence="4" id="KW-1185">Reference proteome</keyword>
<dbReference type="PROSITE" id="PS00166">
    <property type="entry name" value="ENOYL_COA_HYDRATASE"/>
    <property type="match status" value="1"/>
</dbReference>
<evidence type="ECO:0000256" key="1">
    <source>
        <dbReference type="ARBA" id="ARBA00005254"/>
    </source>
</evidence>
<dbReference type="STRING" id="1122198.SAMN02745729_12332"/>
<dbReference type="PANTHER" id="PTHR43802">
    <property type="entry name" value="ENOYL-COA HYDRATASE"/>
    <property type="match status" value="1"/>
</dbReference>
<evidence type="ECO:0000256" key="2">
    <source>
        <dbReference type="RuleBase" id="RU003707"/>
    </source>
</evidence>
<dbReference type="SUPFAM" id="SSF52096">
    <property type="entry name" value="ClpP/crotonase"/>
    <property type="match status" value="1"/>
</dbReference>
<organism evidence="3 4">
    <name type="scientific">Marinobacterium iners DSM 11526</name>
    <dbReference type="NCBI Taxonomy" id="1122198"/>
    <lineage>
        <taxon>Bacteria</taxon>
        <taxon>Pseudomonadati</taxon>
        <taxon>Pseudomonadota</taxon>
        <taxon>Gammaproteobacteria</taxon>
        <taxon>Oceanospirillales</taxon>
        <taxon>Oceanospirillaceae</taxon>
        <taxon>Marinobacterium</taxon>
    </lineage>
</organism>
<accession>A0A1H4GZL9</accession>
<dbReference type="CDD" id="cd06558">
    <property type="entry name" value="crotonase-like"/>
    <property type="match status" value="1"/>
</dbReference>
<dbReference type="OrthoDB" id="9807606at2"/>
<dbReference type="AlphaFoldDB" id="A0A1H4GZL9"/>
<dbReference type="InterPro" id="IPR029045">
    <property type="entry name" value="ClpP/crotonase-like_dom_sf"/>
</dbReference>
<dbReference type="InterPro" id="IPR001753">
    <property type="entry name" value="Enoyl-CoA_hydra/iso"/>
</dbReference>